<dbReference type="Pfam" id="PF04851">
    <property type="entry name" value="ResIII"/>
    <property type="match status" value="1"/>
</dbReference>
<dbReference type="GO" id="GO:0016787">
    <property type="term" value="F:hydrolase activity"/>
    <property type="evidence" value="ECO:0007669"/>
    <property type="project" value="InterPro"/>
</dbReference>
<dbReference type="GO" id="GO:0003677">
    <property type="term" value="F:DNA binding"/>
    <property type="evidence" value="ECO:0007669"/>
    <property type="project" value="UniProtKB-KW"/>
</dbReference>
<dbReference type="AlphaFoldDB" id="W1XWD4"/>
<dbReference type="GO" id="GO:0006302">
    <property type="term" value="P:double-strand break repair"/>
    <property type="evidence" value="ECO:0007669"/>
    <property type="project" value="TreeGrafter"/>
</dbReference>
<feature type="non-terminal residue" evidence="5">
    <location>
        <position position="79"/>
    </location>
</feature>
<feature type="domain" description="Helicase/UvrB N-terminal" evidence="4">
    <location>
        <begin position="20"/>
        <end position="78"/>
    </location>
</feature>
<accession>W1XWD4</accession>
<gene>
    <name evidence="5" type="ORF">Q604_UNBC10926G0001</name>
</gene>
<dbReference type="GO" id="GO:0043138">
    <property type="term" value="F:3'-5' DNA helicase activity"/>
    <property type="evidence" value="ECO:0007669"/>
    <property type="project" value="TreeGrafter"/>
</dbReference>
<evidence type="ECO:0000313" key="5">
    <source>
        <dbReference type="EMBL" id="ETJ34653.1"/>
    </source>
</evidence>
<dbReference type="Gene3D" id="3.40.50.300">
    <property type="entry name" value="P-loop containing nucleotide triphosphate hydrolases"/>
    <property type="match status" value="1"/>
</dbReference>
<evidence type="ECO:0000256" key="3">
    <source>
        <dbReference type="ARBA" id="ARBA00023125"/>
    </source>
</evidence>
<evidence type="ECO:0000256" key="1">
    <source>
        <dbReference type="ARBA" id="ARBA00022741"/>
    </source>
</evidence>
<keyword evidence="1" id="KW-0547">Nucleotide-binding</keyword>
<dbReference type="PANTHER" id="PTHR30580">
    <property type="entry name" value="PRIMOSOMAL PROTEIN N"/>
    <property type="match status" value="1"/>
</dbReference>
<dbReference type="SUPFAM" id="SSF52540">
    <property type="entry name" value="P-loop containing nucleoside triphosphate hydrolases"/>
    <property type="match status" value="1"/>
</dbReference>
<reference evidence="5" key="1">
    <citation type="submission" date="2013-12" db="EMBL/GenBank/DDBJ databases">
        <title>A Varibaculum cambriense genome reconstructed from a premature infant gut community with otherwise low bacterial novelty that shifts toward anaerobic metabolism during the third week of life.</title>
        <authorList>
            <person name="Brown C.T."/>
            <person name="Sharon I."/>
            <person name="Thomas B.C."/>
            <person name="Castelle C.J."/>
            <person name="Morowitz M.J."/>
            <person name="Banfield J.F."/>
        </authorList>
    </citation>
    <scope>NUCLEOTIDE SEQUENCE</scope>
</reference>
<dbReference type="InterPro" id="IPR027417">
    <property type="entry name" value="P-loop_NTPase"/>
</dbReference>
<dbReference type="EMBL" id="AZMM01010926">
    <property type="protein sequence ID" value="ETJ34653.1"/>
    <property type="molecule type" value="Genomic_DNA"/>
</dbReference>
<protein>
    <submittedName>
        <fullName evidence="5">Primosomal protein N</fullName>
    </submittedName>
</protein>
<dbReference type="PANTHER" id="PTHR30580:SF0">
    <property type="entry name" value="PRIMOSOMAL PROTEIN N"/>
    <property type="match status" value="1"/>
</dbReference>
<comment type="caution">
    <text evidence="5">The sequence shown here is derived from an EMBL/GenBank/DDBJ whole genome shotgun (WGS) entry which is preliminary data.</text>
</comment>
<evidence type="ECO:0000256" key="2">
    <source>
        <dbReference type="ARBA" id="ARBA00022840"/>
    </source>
</evidence>
<keyword evidence="3" id="KW-0238">DNA-binding</keyword>
<organism evidence="5">
    <name type="scientific">human gut metagenome</name>
    <dbReference type="NCBI Taxonomy" id="408170"/>
    <lineage>
        <taxon>unclassified sequences</taxon>
        <taxon>metagenomes</taxon>
        <taxon>organismal metagenomes</taxon>
    </lineage>
</organism>
<dbReference type="GO" id="GO:0005524">
    <property type="term" value="F:ATP binding"/>
    <property type="evidence" value="ECO:0007669"/>
    <property type="project" value="UniProtKB-KW"/>
</dbReference>
<sequence>ARFKATKTTFDELLTEEVNIPLTEAQQAVYGPIQDAMNSHEHKTFLLHGVTGSGKTQLYLRATARCISQDKTAIILVPE</sequence>
<evidence type="ECO:0000259" key="4">
    <source>
        <dbReference type="Pfam" id="PF04851"/>
    </source>
</evidence>
<dbReference type="GO" id="GO:0006310">
    <property type="term" value="P:DNA recombination"/>
    <property type="evidence" value="ECO:0007669"/>
    <property type="project" value="TreeGrafter"/>
</dbReference>
<dbReference type="GO" id="GO:0006270">
    <property type="term" value="P:DNA replication initiation"/>
    <property type="evidence" value="ECO:0007669"/>
    <property type="project" value="TreeGrafter"/>
</dbReference>
<feature type="non-terminal residue" evidence="5">
    <location>
        <position position="1"/>
    </location>
</feature>
<name>W1XWD4_9ZZZZ</name>
<proteinExistence type="predicted"/>
<dbReference type="InterPro" id="IPR006935">
    <property type="entry name" value="Helicase/UvrB_N"/>
</dbReference>
<keyword evidence="2" id="KW-0067">ATP-binding</keyword>